<dbReference type="STRING" id="35722.A0A0B7NEB9"/>
<proteinExistence type="predicted"/>
<evidence type="ECO:0000256" key="1">
    <source>
        <dbReference type="SAM" id="MobiDB-lite"/>
    </source>
</evidence>
<dbReference type="Proteomes" id="UP000054107">
    <property type="component" value="Unassembled WGS sequence"/>
</dbReference>
<dbReference type="InterPro" id="IPR035992">
    <property type="entry name" value="Ricin_B-like_lectins"/>
</dbReference>
<dbReference type="SUPFAM" id="SSF50370">
    <property type="entry name" value="Ricin B-like lectins"/>
    <property type="match status" value="1"/>
</dbReference>
<gene>
    <name evidence="2" type="primary">PARPA_11125.1 scaffold 42800</name>
</gene>
<evidence type="ECO:0000313" key="2">
    <source>
        <dbReference type="EMBL" id="CEP16846.1"/>
    </source>
</evidence>
<organism evidence="2 3">
    <name type="scientific">Parasitella parasitica</name>
    <dbReference type="NCBI Taxonomy" id="35722"/>
    <lineage>
        <taxon>Eukaryota</taxon>
        <taxon>Fungi</taxon>
        <taxon>Fungi incertae sedis</taxon>
        <taxon>Mucoromycota</taxon>
        <taxon>Mucoromycotina</taxon>
        <taxon>Mucoromycetes</taxon>
        <taxon>Mucorales</taxon>
        <taxon>Mucorineae</taxon>
        <taxon>Mucoraceae</taxon>
        <taxon>Parasitella</taxon>
    </lineage>
</organism>
<accession>A0A0B7NEB9</accession>
<keyword evidence="3" id="KW-1185">Reference proteome</keyword>
<dbReference type="AlphaFoldDB" id="A0A0B7NEB9"/>
<dbReference type="EMBL" id="LN733372">
    <property type="protein sequence ID" value="CEP16846.1"/>
    <property type="molecule type" value="Genomic_DNA"/>
</dbReference>
<feature type="region of interest" description="Disordered" evidence="1">
    <location>
        <begin position="189"/>
        <end position="234"/>
    </location>
</feature>
<reference evidence="2 3" key="1">
    <citation type="submission" date="2014-09" db="EMBL/GenBank/DDBJ databases">
        <authorList>
            <person name="Ellenberger Sabrina"/>
        </authorList>
    </citation>
    <scope>NUCLEOTIDE SEQUENCE [LARGE SCALE GENOMIC DNA]</scope>
    <source>
        <strain evidence="2 3">CBS 412.66</strain>
    </source>
</reference>
<name>A0A0B7NEB9_9FUNG</name>
<dbReference type="Gene3D" id="2.80.10.50">
    <property type="match status" value="1"/>
</dbReference>
<evidence type="ECO:0008006" key="4">
    <source>
        <dbReference type="Google" id="ProtNLM"/>
    </source>
</evidence>
<protein>
    <recommendedName>
        <fullName evidence="4">Ricin B lectin domain-containing protein</fullName>
    </recommendedName>
</protein>
<feature type="compositionally biased region" description="Low complexity" evidence="1">
    <location>
        <begin position="219"/>
        <end position="234"/>
    </location>
</feature>
<evidence type="ECO:0000313" key="3">
    <source>
        <dbReference type="Proteomes" id="UP000054107"/>
    </source>
</evidence>
<dbReference type="OrthoDB" id="2222479at2759"/>
<sequence>MADVNWFYIKHLNTNKAIASCSYDNNDSLIRSQVIVTKPMYTDNELWCWDDQQLRNKSTGLVLDIRRLRFMEDTEICLYYKKPAQDSQNQLWAVQTEFQPAQHPLMRRRSSQKSPVGSVIYSVANSDWVLDVCPEGQKLVLFPYHQDLNPQQRWIFIPEKDVGLTKESTTSESKGTSTYSNYEAYYSNPSCSSSNNSSSGSSFTSDDSTGFAHGLSPAKRSSSQSSQTSSRKNS</sequence>
<feature type="compositionally biased region" description="Low complexity" evidence="1">
    <location>
        <begin position="192"/>
        <end position="211"/>
    </location>
</feature>